<accession>A0A6P6WXV1</accession>
<protein>
    <recommendedName>
        <fullName evidence="4">protein-serine/threonine phosphatase</fullName>
        <ecNumber evidence="4">3.1.3.16</ecNumber>
    </recommendedName>
</protein>
<comment type="cofactor">
    <cofactor evidence="2">
        <name>Mg(2+)</name>
        <dbReference type="ChEBI" id="CHEBI:18420"/>
    </cofactor>
</comment>
<evidence type="ECO:0000256" key="5">
    <source>
        <dbReference type="ARBA" id="ARBA00022723"/>
    </source>
</evidence>
<sequence length="398" mass="43540">MVAEAAAADILFHQSVSVQYHLCVSSKKMPPSPIEIDALPTPPTTPTTVFQAASGVQISRSESYQALGCSASIQTTTFVDSPRNIKFLPTIRSGSHTDTGRRRSNEDEHICIDDLSTRLGTLYTWLLPSSFYAIFDGHGGSDASSYVKKNAMRFFFEDAGLPKNSDINKSFLEELENSHRRAFLVADQALADERSIDASCGTTAITALVLGRHLLIANAGDSRAVLSRKGDAVQLSQDHRPSSVVERKRVEDLGGVIEYGYLNGELAVTRALGDWCMKLPFGSASPLTAEPEVQHILLSEDDEFLIIGCDGIWDVMSNQDAVSLVRRKLRLHGDPQQCARELVDQALCRASSDNLTVIVVCFSPVDGQDPVASQRPRLRCCSLSEEARRKLRSLLEGN</sequence>
<organism evidence="14 15">
    <name type="scientific">Coffea arabica</name>
    <name type="common">Arabian coffee</name>
    <dbReference type="NCBI Taxonomy" id="13443"/>
    <lineage>
        <taxon>Eukaryota</taxon>
        <taxon>Viridiplantae</taxon>
        <taxon>Streptophyta</taxon>
        <taxon>Embryophyta</taxon>
        <taxon>Tracheophyta</taxon>
        <taxon>Spermatophyta</taxon>
        <taxon>Magnoliopsida</taxon>
        <taxon>eudicotyledons</taxon>
        <taxon>Gunneridae</taxon>
        <taxon>Pentapetalae</taxon>
        <taxon>asterids</taxon>
        <taxon>lamiids</taxon>
        <taxon>Gentianales</taxon>
        <taxon>Rubiaceae</taxon>
        <taxon>Ixoroideae</taxon>
        <taxon>Gardenieae complex</taxon>
        <taxon>Bertiereae - Coffeeae clade</taxon>
        <taxon>Coffeeae</taxon>
        <taxon>Coffea</taxon>
    </lineage>
</organism>
<keyword evidence="5" id="KW-0479">Metal-binding</keyword>
<dbReference type="InterPro" id="IPR001932">
    <property type="entry name" value="PPM-type_phosphatase-like_dom"/>
</dbReference>
<keyword evidence="9" id="KW-0464">Manganese</keyword>
<keyword evidence="7" id="KW-0460">Magnesium</keyword>
<dbReference type="PANTHER" id="PTHR13832:SF620">
    <property type="entry name" value="PROTEIN PHOSPHATASE 2C 13-RELATED"/>
    <property type="match status" value="1"/>
</dbReference>
<evidence type="ECO:0000256" key="10">
    <source>
        <dbReference type="ARBA" id="ARBA00047761"/>
    </source>
</evidence>
<feature type="domain" description="PPM-type phosphatase" evidence="13">
    <location>
        <begin position="92"/>
        <end position="362"/>
    </location>
</feature>
<dbReference type="FunFam" id="3.60.40.10:FF:000004">
    <property type="entry name" value="Probable protein phosphatase 2C 22"/>
    <property type="match status" value="1"/>
</dbReference>
<dbReference type="GO" id="GO:0046872">
    <property type="term" value="F:metal ion binding"/>
    <property type="evidence" value="ECO:0007669"/>
    <property type="project" value="UniProtKB-KW"/>
</dbReference>
<dbReference type="PROSITE" id="PS51746">
    <property type="entry name" value="PPM_2"/>
    <property type="match status" value="1"/>
</dbReference>
<gene>
    <name evidence="15" type="primary">LOC113736672</name>
</gene>
<evidence type="ECO:0000256" key="12">
    <source>
        <dbReference type="RuleBase" id="RU003465"/>
    </source>
</evidence>
<dbReference type="OrthoDB" id="10264738at2759"/>
<dbReference type="SMART" id="SM00332">
    <property type="entry name" value="PP2Cc"/>
    <property type="match status" value="1"/>
</dbReference>
<reference evidence="14" key="1">
    <citation type="journal article" date="2025" name="Foods">
        <title>Unveiling the Microbial Signatures of Arabica Coffee Cherries: Insights into Ripeness Specific Diversity, Functional Traits, and Implications for Quality and Safety.</title>
        <authorList>
            <consortium name="RefSeq"/>
            <person name="Tenea G.N."/>
            <person name="Cifuentes V."/>
            <person name="Reyes P."/>
            <person name="Cevallos-Vallejos M."/>
        </authorList>
    </citation>
    <scope>NUCLEOTIDE SEQUENCE [LARGE SCALE GENOMIC DNA]</scope>
</reference>
<keyword evidence="8 12" id="KW-0904">Protein phosphatase</keyword>
<dbReference type="CDD" id="cd00143">
    <property type="entry name" value="PP2Cc"/>
    <property type="match status" value="1"/>
</dbReference>
<evidence type="ECO:0000256" key="7">
    <source>
        <dbReference type="ARBA" id="ARBA00022842"/>
    </source>
</evidence>
<evidence type="ECO:0000256" key="11">
    <source>
        <dbReference type="ARBA" id="ARBA00048336"/>
    </source>
</evidence>
<name>A0A6P6WXV1_COFAR</name>
<dbReference type="AlphaFoldDB" id="A0A6P6WXV1"/>
<dbReference type="GO" id="GO:0004722">
    <property type="term" value="F:protein serine/threonine phosphatase activity"/>
    <property type="evidence" value="ECO:0007669"/>
    <property type="project" value="UniProtKB-EC"/>
</dbReference>
<dbReference type="SMART" id="SM00331">
    <property type="entry name" value="PP2C_SIG"/>
    <property type="match status" value="1"/>
</dbReference>
<dbReference type="GO" id="GO:0005737">
    <property type="term" value="C:cytoplasm"/>
    <property type="evidence" value="ECO:0007669"/>
    <property type="project" value="UniProtKB-ARBA"/>
</dbReference>
<dbReference type="Gene3D" id="3.60.40.10">
    <property type="entry name" value="PPM-type phosphatase domain"/>
    <property type="match status" value="1"/>
</dbReference>
<dbReference type="Proteomes" id="UP001652660">
    <property type="component" value="Chromosome 3e"/>
</dbReference>
<dbReference type="InterPro" id="IPR036457">
    <property type="entry name" value="PPM-type-like_dom_sf"/>
</dbReference>
<evidence type="ECO:0000259" key="13">
    <source>
        <dbReference type="PROSITE" id="PS51746"/>
    </source>
</evidence>
<keyword evidence="14" id="KW-1185">Reference proteome</keyword>
<evidence type="ECO:0000256" key="1">
    <source>
        <dbReference type="ARBA" id="ARBA00001936"/>
    </source>
</evidence>
<dbReference type="SUPFAM" id="SSF81606">
    <property type="entry name" value="PP2C-like"/>
    <property type="match status" value="1"/>
</dbReference>
<reference evidence="15" key="2">
    <citation type="submission" date="2025-08" db="UniProtKB">
        <authorList>
            <consortium name="RefSeq"/>
        </authorList>
    </citation>
    <scope>IDENTIFICATION</scope>
    <source>
        <tissue evidence="15">Leaves</tissue>
    </source>
</reference>
<dbReference type="Pfam" id="PF00481">
    <property type="entry name" value="PP2C"/>
    <property type="match status" value="1"/>
</dbReference>
<evidence type="ECO:0000256" key="2">
    <source>
        <dbReference type="ARBA" id="ARBA00001946"/>
    </source>
</evidence>
<dbReference type="InterPro" id="IPR000222">
    <property type="entry name" value="PP2C_BS"/>
</dbReference>
<evidence type="ECO:0000256" key="3">
    <source>
        <dbReference type="ARBA" id="ARBA00006702"/>
    </source>
</evidence>
<dbReference type="PANTHER" id="PTHR13832">
    <property type="entry name" value="PROTEIN PHOSPHATASE 2C"/>
    <property type="match status" value="1"/>
</dbReference>
<dbReference type="GeneID" id="113736672"/>
<keyword evidence="6 12" id="KW-0378">Hydrolase</keyword>
<comment type="catalytic activity">
    <reaction evidence="11">
        <text>O-phospho-L-threonyl-[protein] + H2O = L-threonyl-[protein] + phosphate</text>
        <dbReference type="Rhea" id="RHEA:47004"/>
        <dbReference type="Rhea" id="RHEA-COMP:11060"/>
        <dbReference type="Rhea" id="RHEA-COMP:11605"/>
        <dbReference type="ChEBI" id="CHEBI:15377"/>
        <dbReference type="ChEBI" id="CHEBI:30013"/>
        <dbReference type="ChEBI" id="CHEBI:43474"/>
        <dbReference type="ChEBI" id="CHEBI:61977"/>
        <dbReference type="EC" id="3.1.3.16"/>
    </reaction>
</comment>
<dbReference type="GO" id="GO:0005634">
    <property type="term" value="C:nucleus"/>
    <property type="evidence" value="ECO:0007669"/>
    <property type="project" value="UniProtKB-ARBA"/>
</dbReference>
<evidence type="ECO:0000256" key="6">
    <source>
        <dbReference type="ARBA" id="ARBA00022801"/>
    </source>
</evidence>
<dbReference type="PROSITE" id="PS01032">
    <property type="entry name" value="PPM_1"/>
    <property type="match status" value="1"/>
</dbReference>
<comment type="cofactor">
    <cofactor evidence="1">
        <name>Mn(2+)</name>
        <dbReference type="ChEBI" id="CHEBI:29035"/>
    </cofactor>
</comment>
<evidence type="ECO:0000256" key="9">
    <source>
        <dbReference type="ARBA" id="ARBA00023211"/>
    </source>
</evidence>
<dbReference type="EC" id="3.1.3.16" evidence="4"/>
<evidence type="ECO:0000256" key="4">
    <source>
        <dbReference type="ARBA" id="ARBA00013081"/>
    </source>
</evidence>
<comment type="similarity">
    <text evidence="3 12">Belongs to the PP2C family.</text>
</comment>
<evidence type="ECO:0000313" key="15">
    <source>
        <dbReference type="RefSeq" id="XP_027119541.1"/>
    </source>
</evidence>
<dbReference type="InterPro" id="IPR015655">
    <property type="entry name" value="PP2C"/>
</dbReference>
<comment type="catalytic activity">
    <reaction evidence="10">
        <text>O-phospho-L-seryl-[protein] + H2O = L-seryl-[protein] + phosphate</text>
        <dbReference type="Rhea" id="RHEA:20629"/>
        <dbReference type="Rhea" id="RHEA-COMP:9863"/>
        <dbReference type="Rhea" id="RHEA-COMP:11604"/>
        <dbReference type="ChEBI" id="CHEBI:15377"/>
        <dbReference type="ChEBI" id="CHEBI:29999"/>
        <dbReference type="ChEBI" id="CHEBI:43474"/>
        <dbReference type="ChEBI" id="CHEBI:83421"/>
        <dbReference type="EC" id="3.1.3.16"/>
    </reaction>
</comment>
<evidence type="ECO:0000313" key="14">
    <source>
        <dbReference type="Proteomes" id="UP001652660"/>
    </source>
</evidence>
<evidence type="ECO:0000256" key="8">
    <source>
        <dbReference type="ARBA" id="ARBA00022912"/>
    </source>
</evidence>
<dbReference type="RefSeq" id="XP_027119541.1">
    <property type="nucleotide sequence ID" value="XM_027263740.2"/>
</dbReference>
<proteinExistence type="inferred from homology"/>